<keyword evidence="11" id="KW-1185">Reference proteome</keyword>
<feature type="transmembrane region" description="Helical" evidence="9">
    <location>
        <begin position="68"/>
        <end position="89"/>
    </location>
</feature>
<dbReference type="HAMAP" id="MF_00275">
    <property type="entry name" value="KdpA"/>
    <property type="match status" value="1"/>
</dbReference>
<evidence type="ECO:0000313" key="11">
    <source>
        <dbReference type="Proteomes" id="UP000008630"/>
    </source>
</evidence>
<feature type="transmembrane region" description="Helical" evidence="9">
    <location>
        <begin position="6"/>
        <end position="27"/>
    </location>
</feature>
<protein>
    <recommendedName>
        <fullName evidence="9">Potassium-transporting ATPase potassium-binding subunit</fullName>
    </recommendedName>
    <alternativeName>
        <fullName evidence="9">ATP phosphohydrolase [potassium-transporting] A chain</fullName>
    </alternativeName>
    <alternativeName>
        <fullName evidence="9">Potassium-binding and translocating subunit A</fullName>
    </alternativeName>
    <alternativeName>
        <fullName evidence="9">Potassium-translocating ATPase A chain</fullName>
    </alternativeName>
</protein>
<proteinExistence type="inferred from homology"/>
<reference evidence="10 11" key="2">
    <citation type="journal article" date="2011" name="Stand. Genomic Sci.">
        <title>Complete genome sequence of Bacteroides helcogenes type strain (P 36-108).</title>
        <authorList>
            <person name="Pati A."/>
            <person name="Gronow S."/>
            <person name="Zeytun A."/>
            <person name="Lapidus A."/>
            <person name="Nolan M."/>
            <person name="Hammon N."/>
            <person name="Deshpande S."/>
            <person name="Cheng J.F."/>
            <person name="Tapia R."/>
            <person name="Han C."/>
            <person name="Goodwin L."/>
            <person name="Pitluck S."/>
            <person name="Liolios K."/>
            <person name="Pagani I."/>
            <person name="Ivanova N."/>
            <person name="Mavromatis K."/>
            <person name="Chen A."/>
            <person name="Palaniappan K."/>
            <person name="Land M."/>
            <person name="Hauser L."/>
            <person name="Chang Y.J."/>
            <person name="Jeffries C.D."/>
            <person name="Detter J.C."/>
            <person name="Brambilla E."/>
            <person name="Rohde M."/>
            <person name="Goker M."/>
            <person name="Woyke T."/>
            <person name="Bristow J."/>
            <person name="Eisen J.A."/>
            <person name="Markowitz V."/>
            <person name="Hugenholtz P."/>
            <person name="Kyrpides N.C."/>
            <person name="Klenk H.P."/>
            <person name="Lucas S."/>
        </authorList>
    </citation>
    <scope>NUCLEOTIDE SEQUENCE [LARGE SCALE GENOMIC DNA]</scope>
    <source>
        <strain evidence="11">ATCC 35417 / DSM 20613 / JCM 6297 / CCUG 15421 / P 36-108</strain>
    </source>
</reference>
<feature type="transmembrane region" description="Helical" evidence="9">
    <location>
        <begin position="251"/>
        <end position="274"/>
    </location>
</feature>
<evidence type="ECO:0000256" key="4">
    <source>
        <dbReference type="ARBA" id="ARBA00022692"/>
    </source>
</evidence>
<keyword evidence="5 9" id="KW-0630">Potassium</keyword>
<dbReference type="GO" id="GO:0030955">
    <property type="term" value="F:potassium ion binding"/>
    <property type="evidence" value="ECO:0007669"/>
    <property type="project" value="UniProtKB-UniRule"/>
</dbReference>
<comment type="function">
    <text evidence="9">Part of the high-affinity ATP-driven potassium transport (or Kdp) system, which catalyzes the hydrolysis of ATP coupled with the electrogenic transport of potassium into the cytoplasm. This subunit binds the periplasmic potassium ions and delivers the ions to the membrane domain of KdpB through an intramembrane tunnel.</text>
</comment>
<evidence type="ECO:0000313" key="10">
    <source>
        <dbReference type="EMBL" id="ADV42252.1"/>
    </source>
</evidence>
<comment type="subunit">
    <text evidence="9">The system is composed of three essential subunits: KdpA, KdpB and KdpC.</text>
</comment>
<dbReference type="EMBL" id="CP002352">
    <property type="protein sequence ID" value="ADV42252.1"/>
    <property type="molecule type" value="Genomic_DNA"/>
</dbReference>
<feature type="transmembrane region" description="Helical" evidence="9">
    <location>
        <begin position="171"/>
        <end position="192"/>
    </location>
</feature>
<evidence type="ECO:0000256" key="3">
    <source>
        <dbReference type="ARBA" id="ARBA00022538"/>
    </source>
</evidence>
<evidence type="ECO:0000256" key="7">
    <source>
        <dbReference type="ARBA" id="ARBA00023065"/>
    </source>
</evidence>
<dbReference type="eggNOG" id="COG2060">
    <property type="taxonomic scope" value="Bacteria"/>
</dbReference>
<feature type="transmembrane region" description="Helical" evidence="9">
    <location>
        <begin position="421"/>
        <end position="442"/>
    </location>
</feature>
<feature type="transmembrane region" description="Helical" evidence="9">
    <location>
        <begin position="374"/>
        <end position="400"/>
    </location>
</feature>
<comment type="subcellular location">
    <subcellularLocation>
        <location evidence="9">Cell inner membrane</location>
        <topology evidence="9">Multi-pass membrane protein</topology>
    </subcellularLocation>
</comment>
<keyword evidence="8 9" id="KW-0472">Membrane</keyword>
<dbReference type="PATRIC" id="fig|693979.3.peg.239"/>
<keyword evidence="4 9" id="KW-0812">Transmembrane</keyword>
<dbReference type="RefSeq" id="WP_013545869.1">
    <property type="nucleotide sequence ID" value="NC_014933.1"/>
</dbReference>
<feature type="transmembrane region" description="Helical" evidence="9">
    <location>
        <begin position="490"/>
        <end position="517"/>
    </location>
</feature>
<dbReference type="PIRSF" id="PIRSF001294">
    <property type="entry name" value="K_ATPaseA"/>
    <property type="match status" value="1"/>
</dbReference>
<dbReference type="NCBIfam" id="TIGR00680">
    <property type="entry name" value="kdpA"/>
    <property type="match status" value="1"/>
</dbReference>
<evidence type="ECO:0000256" key="6">
    <source>
        <dbReference type="ARBA" id="ARBA00022989"/>
    </source>
</evidence>
<keyword evidence="10" id="KW-0378">Hydrolase</keyword>
<dbReference type="OrthoDB" id="9763796at2"/>
<dbReference type="PANTHER" id="PTHR30607">
    <property type="entry name" value="POTASSIUM-TRANSPORTING ATPASE A CHAIN"/>
    <property type="match status" value="1"/>
</dbReference>
<dbReference type="GO" id="GO:0008556">
    <property type="term" value="F:P-type potassium transmembrane transporter activity"/>
    <property type="evidence" value="ECO:0007669"/>
    <property type="project" value="InterPro"/>
</dbReference>
<dbReference type="STRING" id="693979.Bache_0222"/>
<name>E6STC1_BACT6</name>
<dbReference type="HOGENOM" id="CLU_018614_3_0_10"/>
<comment type="similarity">
    <text evidence="9">Belongs to the KdpA family.</text>
</comment>
<keyword evidence="3 9" id="KW-0633">Potassium transport</keyword>
<dbReference type="GO" id="GO:0016787">
    <property type="term" value="F:hydrolase activity"/>
    <property type="evidence" value="ECO:0007669"/>
    <property type="project" value="UniProtKB-KW"/>
</dbReference>
<keyword evidence="1 9" id="KW-0813">Transport</keyword>
<dbReference type="PANTHER" id="PTHR30607:SF2">
    <property type="entry name" value="POTASSIUM-TRANSPORTING ATPASE POTASSIUM-BINDING SUBUNIT"/>
    <property type="match status" value="1"/>
</dbReference>
<dbReference type="KEGG" id="bhl:Bache_0222"/>
<evidence type="ECO:0000256" key="8">
    <source>
        <dbReference type="ARBA" id="ARBA00023136"/>
    </source>
</evidence>
<organism evidence="10 11">
    <name type="scientific">Bacteroides helcogenes (strain ATCC 35417 / DSM 20613 / JCM 6297 / CCUG 15421 / P 36-108)</name>
    <dbReference type="NCBI Taxonomy" id="693979"/>
    <lineage>
        <taxon>Bacteria</taxon>
        <taxon>Pseudomonadati</taxon>
        <taxon>Bacteroidota</taxon>
        <taxon>Bacteroidia</taxon>
        <taxon>Bacteroidales</taxon>
        <taxon>Bacteroidaceae</taxon>
        <taxon>Bacteroides</taxon>
    </lineage>
</organism>
<dbReference type="AlphaFoldDB" id="E6STC1"/>
<evidence type="ECO:0000256" key="5">
    <source>
        <dbReference type="ARBA" id="ARBA00022958"/>
    </source>
</evidence>
<keyword evidence="9" id="KW-0997">Cell inner membrane</keyword>
<evidence type="ECO:0000256" key="2">
    <source>
        <dbReference type="ARBA" id="ARBA00022475"/>
    </source>
</evidence>
<dbReference type="Pfam" id="PF03814">
    <property type="entry name" value="KdpA"/>
    <property type="match status" value="1"/>
</dbReference>
<gene>
    <name evidence="9" type="primary">kdpA</name>
    <name evidence="10" type="ordered locus">Bache_0222</name>
</gene>
<feature type="transmembrane region" description="Helical" evidence="9">
    <location>
        <begin position="128"/>
        <end position="150"/>
    </location>
</feature>
<reference key="1">
    <citation type="submission" date="2010-11" db="EMBL/GenBank/DDBJ databases">
        <title>The complete genome of Bacteroides helcogenes P 36-108.</title>
        <authorList>
            <consortium name="US DOE Joint Genome Institute (JGI-PGF)"/>
            <person name="Lucas S."/>
            <person name="Copeland A."/>
            <person name="Lapidus A."/>
            <person name="Bruce D."/>
            <person name="Goodwin L."/>
            <person name="Pitluck S."/>
            <person name="Kyrpides N."/>
            <person name="Mavromatis K."/>
            <person name="Ivanova N."/>
            <person name="Zeytun A."/>
            <person name="Brettin T."/>
            <person name="Detter J.C."/>
            <person name="Tapia R."/>
            <person name="Han C."/>
            <person name="Land M."/>
            <person name="Hauser L."/>
            <person name="Markowitz V."/>
            <person name="Cheng J.-F."/>
            <person name="Hugenholtz P."/>
            <person name="Woyke T."/>
            <person name="Wu D."/>
            <person name="Gronow S."/>
            <person name="Wellnitz S."/>
            <person name="Brambilla E."/>
            <person name="Klenk H.-P."/>
            <person name="Eisen J.A."/>
        </authorList>
    </citation>
    <scope>NUCLEOTIDE SEQUENCE</scope>
    <source>
        <strain>P 36-108</strain>
    </source>
</reference>
<dbReference type="GO" id="GO:0005886">
    <property type="term" value="C:plasma membrane"/>
    <property type="evidence" value="ECO:0007669"/>
    <property type="project" value="UniProtKB-SubCell"/>
</dbReference>
<evidence type="ECO:0000256" key="1">
    <source>
        <dbReference type="ARBA" id="ARBA00022448"/>
    </source>
</evidence>
<keyword evidence="7 9" id="KW-0406">Ion transport</keyword>
<feature type="transmembrane region" description="Helical" evidence="9">
    <location>
        <begin position="281"/>
        <end position="302"/>
    </location>
</feature>
<keyword evidence="2 9" id="KW-1003">Cell membrane</keyword>
<keyword evidence="6 9" id="KW-1133">Transmembrane helix</keyword>
<dbReference type="InterPro" id="IPR004623">
    <property type="entry name" value="KdpA"/>
</dbReference>
<dbReference type="Proteomes" id="UP000008630">
    <property type="component" value="Chromosome"/>
</dbReference>
<accession>E6STC1</accession>
<evidence type="ECO:0000256" key="9">
    <source>
        <dbReference type="HAMAP-Rule" id="MF_00275"/>
    </source>
</evidence>
<feature type="transmembrane region" description="Helical" evidence="9">
    <location>
        <begin position="537"/>
        <end position="556"/>
    </location>
</feature>
<sequence>MNTEISGVVLQILLMVALSYPLGKYIAKIYKGEKTWSDFMKPMEKLIFKAGGIDPEEEMDWKLFLKTFLMLNAFWFVWGMLLLVTQHWLPLNPDGNSSQTPGQAFNTCISFLVNCNLQHYSGENGVTYFTQLFVVMLFQFLSASAGMAAMAGVMQSMAAKTTKTIGNFWKFMVLSCTRILFPLSLVVGFLLITQGVPMGFDGKMEVTTLEGQRQMVSQGPVAAIVSIKQLGTNGGGYFGANSSHPLENPTYLSDVIECCSIMLIPMAMVLAVGFYTKRKKLAYCIYGVMLFACLSGICINICQEMQGNPCLDGLGIAQDNGAMEGKEIRFGTASTALWSIVTTATSNGSVNGMHSSMMPLSGMMEMLNMQVNTWFGGVGVGWMNYYTFIILAVFISGLMVGRTPEFLGKKVEAREMKIATVVALLHPFVILTGTALSCYLLVHHPEFVVGEGGWLNSQGFHGLSEQLYEFTSSAANNGSGFEGLGDNTLFWNYACGWALILCRFIPIVGQVAIAGLLAEKRFIPESSGTLKTDTLTFGVMTFVVIFIVAALAFFPVHALSTIAEHFSINR</sequence>